<evidence type="ECO:0000256" key="3">
    <source>
        <dbReference type="ARBA" id="ARBA00035306"/>
    </source>
</evidence>
<dbReference type="EC" id="3.2.2.-" evidence="6"/>
<keyword evidence="7" id="KW-1185">Reference proteome</keyword>
<protein>
    <recommendedName>
        <fullName evidence="3 6">Queuosine 5'-phosphate N-glycosylase/hydrolase</fullName>
        <ecNumber evidence="6">3.2.2.-</ecNumber>
    </recommendedName>
    <alternativeName>
        <fullName evidence="4 6">Queuosine-nucleotide N-glycosylase/hydrolase</fullName>
    </alternativeName>
</protein>
<dbReference type="PANTHER" id="PTHR21314">
    <property type="entry name" value="QUEUOSINE 5'-PHOSPHATE N-GLYCOSYLASE_HYDROLASE-RELATED"/>
    <property type="match status" value="1"/>
</dbReference>
<name>A0ABM1TQ88_LIMPO</name>
<dbReference type="GeneID" id="106473951"/>
<evidence type="ECO:0000256" key="6">
    <source>
        <dbReference type="RuleBase" id="RU365002"/>
    </source>
</evidence>
<dbReference type="RefSeq" id="XP_022258044.1">
    <property type="nucleotide sequence ID" value="XM_022402336.1"/>
</dbReference>
<evidence type="ECO:0000313" key="7">
    <source>
        <dbReference type="Proteomes" id="UP000694941"/>
    </source>
</evidence>
<proteinExistence type="inferred from homology"/>
<evidence type="ECO:0000313" key="8">
    <source>
        <dbReference type="RefSeq" id="XP_022258044.1"/>
    </source>
</evidence>
<evidence type="ECO:0000256" key="1">
    <source>
        <dbReference type="ARBA" id="ARBA00022801"/>
    </source>
</evidence>
<evidence type="ECO:0000256" key="5">
    <source>
        <dbReference type="ARBA" id="ARBA00048204"/>
    </source>
</evidence>
<gene>
    <name evidence="8" type="primary">LOC106473951</name>
</gene>
<evidence type="ECO:0000256" key="4">
    <source>
        <dbReference type="ARBA" id="ARBA00035393"/>
    </source>
</evidence>
<accession>A0ABM1TQ88</accession>
<dbReference type="Pfam" id="PF10343">
    <property type="entry name" value="Q_salvage"/>
    <property type="match status" value="1"/>
</dbReference>
<reference evidence="8" key="1">
    <citation type="submission" date="2025-08" db="UniProtKB">
        <authorList>
            <consortium name="RefSeq"/>
        </authorList>
    </citation>
    <scope>IDENTIFICATION</scope>
    <source>
        <tissue evidence="8">Muscle</tissue>
    </source>
</reference>
<comment type="similarity">
    <text evidence="2 6">Belongs to the QNG1 protein family.</text>
</comment>
<sequence>MSVLIGMLRLFPRESAEFITKNAQDVKVSTVGVKKLADKIQEVFSKQEYTIKSWKEHELNPKTMDNKAIDWIFFTDSLNFSFWGDDENKKCEISFNNKSYFGWWAFCAAVNRALKEGIPLCDPKYYSIMTEEQLKYIFRSDTEIEMPLLEKRLQVAHEVGKVLIKRFGGSFVNCINQCEESAQKLLKLIIENFPSFRDEADFMGTRGVIQ</sequence>
<feature type="non-terminal residue" evidence="8">
    <location>
        <position position="210"/>
    </location>
</feature>
<keyword evidence="1 6" id="KW-0378">Hydrolase</keyword>
<comment type="catalytic activity">
    <reaction evidence="5 6">
        <text>queuosine 5'-phosphate + H2O = queuine + D-ribose 5-phosphate</text>
        <dbReference type="Rhea" id="RHEA:75387"/>
        <dbReference type="ChEBI" id="CHEBI:15377"/>
        <dbReference type="ChEBI" id="CHEBI:17433"/>
        <dbReference type="ChEBI" id="CHEBI:78346"/>
        <dbReference type="ChEBI" id="CHEBI:194371"/>
    </reaction>
    <physiologicalReaction direction="left-to-right" evidence="5 6">
        <dbReference type="Rhea" id="RHEA:75388"/>
    </physiologicalReaction>
</comment>
<evidence type="ECO:0000256" key="2">
    <source>
        <dbReference type="ARBA" id="ARBA00035119"/>
    </source>
</evidence>
<comment type="function">
    <text evidence="6">Catalyzes the hydrolysis of queuosine 5'-phosphate, releasing the nucleobase queuine (q). Is required for salvage of queuine from exogenous queuosine (Q) that is imported and then converted to queuosine 5'-phosphate intracellularly.</text>
</comment>
<organism evidence="7 8">
    <name type="scientific">Limulus polyphemus</name>
    <name type="common">Atlantic horseshoe crab</name>
    <dbReference type="NCBI Taxonomy" id="6850"/>
    <lineage>
        <taxon>Eukaryota</taxon>
        <taxon>Metazoa</taxon>
        <taxon>Ecdysozoa</taxon>
        <taxon>Arthropoda</taxon>
        <taxon>Chelicerata</taxon>
        <taxon>Merostomata</taxon>
        <taxon>Xiphosura</taxon>
        <taxon>Limulidae</taxon>
        <taxon>Limulus</taxon>
    </lineage>
</organism>
<dbReference type="InterPro" id="IPR019438">
    <property type="entry name" value="Q_salvage"/>
</dbReference>
<dbReference type="PANTHER" id="PTHR21314:SF0">
    <property type="entry name" value="QUEUOSINE 5'-PHOSPHATE N-GLYCOSYLASE_HYDROLASE"/>
    <property type="match status" value="1"/>
</dbReference>
<dbReference type="Proteomes" id="UP000694941">
    <property type="component" value="Unplaced"/>
</dbReference>